<protein>
    <submittedName>
        <fullName evidence="4">RNA polymerase sigma factor SigJ</fullName>
    </submittedName>
</protein>
<dbReference type="InterPro" id="IPR036388">
    <property type="entry name" value="WH-like_DNA-bd_sf"/>
</dbReference>
<dbReference type="InterPro" id="IPR013325">
    <property type="entry name" value="RNA_pol_sigma_r2"/>
</dbReference>
<dbReference type="NCBIfam" id="NF007214">
    <property type="entry name" value="PRK09636.1"/>
    <property type="match status" value="1"/>
</dbReference>
<dbReference type="PANTHER" id="PTHR30173:SF36">
    <property type="entry name" value="ECF RNA POLYMERASE SIGMA FACTOR SIGJ"/>
    <property type="match status" value="1"/>
</dbReference>
<evidence type="ECO:0000256" key="1">
    <source>
        <dbReference type="ARBA" id="ARBA00011344"/>
    </source>
</evidence>
<dbReference type="InterPro" id="IPR052704">
    <property type="entry name" value="ECF_Sigma-70_Domain"/>
</dbReference>
<dbReference type="KEGG" id="scor:J3U87_22700"/>
<sequence length="301" mass="34110">MNAKTDDAPFSIDEQNRRTSVFEAHRSMLMGLAYRMTGSWADAEDVVQDTWMRWEASAPEQVASAWAWLARTASRLCLDLMKSARKKREVYTGPWLPEPVPDLIPGETAASERGSMVSYALLVVLERLSPLERAVYLLREVFEFPYGDIAEWLEIREDHARQVGRRARNRLGTGTPIRKAKPSHLEELLNRFLRATHEGDFTDLLALFHRDVVMFADGGGKVPSALRPVYGSDRVSKFFVGLARKRSETLTHSIDWVNGAPAMIFREGPLTGTVLMLDVDGDRVRTVYVMRNPDKLELFQG</sequence>
<reference evidence="4" key="1">
    <citation type="submission" date="2021-03" db="EMBL/GenBank/DDBJ databases">
        <title>Acanthopleuribacteraceae sp. M133.</title>
        <authorList>
            <person name="Wang G."/>
        </authorList>
    </citation>
    <scope>NUCLEOTIDE SEQUENCE</scope>
    <source>
        <strain evidence="4">M133</strain>
    </source>
</reference>
<dbReference type="Pfam" id="PF08281">
    <property type="entry name" value="Sigma70_r4_2"/>
    <property type="match status" value="1"/>
</dbReference>
<dbReference type="Gene3D" id="1.10.10.10">
    <property type="entry name" value="Winged helix-like DNA-binding domain superfamily/Winged helix DNA-binding domain"/>
    <property type="match status" value="1"/>
</dbReference>
<dbReference type="Proteomes" id="UP000663929">
    <property type="component" value="Chromosome"/>
</dbReference>
<feature type="domain" description="RNA polymerase sigma factor 70 region 4 type 2" evidence="3">
    <location>
        <begin position="120"/>
        <end position="171"/>
    </location>
</feature>
<name>A0A8A4TE76_SULCO</name>
<evidence type="ECO:0000313" key="4">
    <source>
        <dbReference type="EMBL" id="QTD48399.1"/>
    </source>
</evidence>
<dbReference type="AlphaFoldDB" id="A0A8A4TE76"/>
<dbReference type="SUPFAM" id="SSF88659">
    <property type="entry name" value="Sigma3 and sigma4 domains of RNA polymerase sigma factors"/>
    <property type="match status" value="1"/>
</dbReference>
<proteinExistence type="predicted"/>
<dbReference type="InterPro" id="IPR013249">
    <property type="entry name" value="RNA_pol_sigma70_r4_t2"/>
</dbReference>
<gene>
    <name evidence="4" type="primary">sigJ</name>
    <name evidence="4" type="ORF">J3U87_22700</name>
</gene>
<dbReference type="GO" id="GO:0003677">
    <property type="term" value="F:DNA binding"/>
    <property type="evidence" value="ECO:0007669"/>
    <property type="project" value="InterPro"/>
</dbReference>
<dbReference type="PANTHER" id="PTHR30173">
    <property type="entry name" value="SIGMA 19 FACTOR"/>
    <property type="match status" value="1"/>
</dbReference>
<evidence type="ECO:0000313" key="5">
    <source>
        <dbReference type="Proteomes" id="UP000663929"/>
    </source>
</evidence>
<dbReference type="EMBL" id="CP071793">
    <property type="protein sequence ID" value="QTD48399.1"/>
    <property type="molecule type" value="Genomic_DNA"/>
</dbReference>
<evidence type="ECO:0000259" key="2">
    <source>
        <dbReference type="Pfam" id="PF04542"/>
    </source>
</evidence>
<dbReference type="SUPFAM" id="SSF88946">
    <property type="entry name" value="Sigma2 domain of RNA polymerase sigma factors"/>
    <property type="match status" value="1"/>
</dbReference>
<dbReference type="Pfam" id="PF04542">
    <property type="entry name" value="Sigma70_r2"/>
    <property type="match status" value="1"/>
</dbReference>
<feature type="domain" description="RNA polymerase sigma-70 region 2" evidence="2">
    <location>
        <begin position="22"/>
        <end position="86"/>
    </location>
</feature>
<keyword evidence="5" id="KW-1185">Reference proteome</keyword>
<accession>A0A8A4TE76</accession>
<dbReference type="InterPro" id="IPR014284">
    <property type="entry name" value="RNA_pol_sigma-70_dom"/>
</dbReference>
<dbReference type="SUPFAM" id="SSF54427">
    <property type="entry name" value="NTF2-like"/>
    <property type="match status" value="1"/>
</dbReference>
<dbReference type="InterPro" id="IPR007627">
    <property type="entry name" value="RNA_pol_sigma70_r2"/>
</dbReference>
<dbReference type="GO" id="GO:0006352">
    <property type="term" value="P:DNA-templated transcription initiation"/>
    <property type="evidence" value="ECO:0007669"/>
    <property type="project" value="InterPro"/>
</dbReference>
<comment type="subunit">
    <text evidence="1">Interacts transiently with the RNA polymerase catalytic core formed by RpoA, RpoB, RpoC and RpoZ (2 alpha, 1 beta, 1 beta' and 1 omega subunit) to form the RNA polymerase holoenzyme that can initiate transcription.</text>
</comment>
<dbReference type="Gene3D" id="1.10.1740.10">
    <property type="match status" value="1"/>
</dbReference>
<dbReference type="GO" id="GO:0016987">
    <property type="term" value="F:sigma factor activity"/>
    <property type="evidence" value="ECO:0007669"/>
    <property type="project" value="InterPro"/>
</dbReference>
<dbReference type="RefSeq" id="WP_237378052.1">
    <property type="nucleotide sequence ID" value="NZ_CP071793.1"/>
</dbReference>
<dbReference type="InterPro" id="IPR032710">
    <property type="entry name" value="NTF2-like_dom_sf"/>
</dbReference>
<organism evidence="4 5">
    <name type="scientific">Sulfidibacter corallicola</name>
    <dbReference type="NCBI Taxonomy" id="2818388"/>
    <lineage>
        <taxon>Bacteria</taxon>
        <taxon>Pseudomonadati</taxon>
        <taxon>Acidobacteriota</taxon>
        <taxon>Holophagae</taxon>
        <taxon>Acanthopleuribacterales</taxon>
        <taxon>Acanthopleuribacteraceae</taxon>
        <taxon>Sulfidibacter</taxon>
    </lineage>
</organism>
<dbReference type="InterPro" id="IPR013324">
    <property type="entry name" value="RNA_pol_sigma_r3/r4-like"/>
</dbReference>
<dbReference type="Gene3D" id="3.10.450.50">
    <property type="match status" value="1"/>
</dbReference>
<evidence type="ECO:0000259" key="3">
    <source>
        <dbReference type="Pfam" id="PF08281"/>
    </source>
</evidence>
<dbReference type="NCBIfam" id="TIGR02937">
    <property type="entry name" value="sigma70-ECF"/>
    <property type="match status" value="1"/>
</dbReference>